<name>A0A6H5HSR5_9HEMI</name>
<dbReference type="Pfam" id="PF10484">
    <property type="entry name" value="MRP-S23"/>
    <property type="match status" value="1"/>
</dbReference>
<keyword evidence="9" id="KW-1185">Reference proteome</keyword>
<organism evidence="8 9">
    <name type="scientific">Nesidiocoris tenuis</name>
    <dbReference type="NCBI Taxonomy" id="355587"/>
    <lineage>
        <taxon>Eukaryota</taxon>
        <taxon>Metazoa</taxon>
        <taxon>Ecdysozoa</taxon>
        <taxon>Arthropoda</taxon>
        <taxon>Hexapoda</taxon>
        <taxon>Insecta</taxon>
        <taxon>Pterygota</taxon>
        <taxon>Neoptera</taxon>
        <taxon>Paraneoptera</taxon>
        <taxon>Hemiptera</taxon>
        <taxon>Heteroptera</taxon>
        <taxon>Panheteroptera</taxon>
        <taxon>Cimicomorpha</taxon>
        <taxon>Miridae</taxon>
        <taxon>Dicyphina</taxon>
        <taxon>Nesidiocoris</taxon>
    </lineage>
</organism>
<comment type="subcellular location">
    <subcellularLocation>
        <location evidence="1">Mitochondrion</location>
    </subcellularLocation>
</comment>
<dbReference type="EMBL" id="CADCXU010035765">
    <property type="protein sequence ID" value="CAB0020785.1"/>
    <property type="molecule type" value="Genomic_DNA"/>
</dbReference>
<dbReference type="GO" id="GO:0003735">
    <property type="term" value="F:structural constituent of ribosome"/>
    <property type="evidence" value="ECO:0007669"/>
    <property type="project" value="InterPro"/>
</dbReference>
<dbReference type="PANTHER" id="PTHR15925:SF2">
    <property type="entry name" value="SMALL RIBOSOMAL SUBUNIT PROTEIN MS23"/>
    <property type="match status" value="1"/>
</dbReference>
<evidence type="ECO:0000256" key="4">
    <source>
        <dbReference type="ARBA" id="ARBA00023128"/>
    </source>
</evidence>
<dbReference type="PANTHER" id="PTHR15925">
    <property type="entry name" value="MITOCHONDRIAL RIBOSOMAL PROTEIN S23"/>
    <property type="match status" value="1"/>
</dbReference>
<proteinExistence type="inferred from homology"/>
<evidence type="ECO:0000259" key="7">
    <source>
        <dbReference type="Pfam" id="PF10484"/>
    </source>
</evidence>
<dbReference type="Proteomes" id="UP000479000">
    <property type="component" value="Unassembled WGS sequence"/>
</dbReference>
<dbReference type="OrthoDB" id="10012356at2759"/>
<keyword evidence="4" id="KW-0496">Mitochondrion</keyword>
<dbReference type="GO" id="GO:0006412">
    <property type="term" value="P:translation"/>
    <property type="evidence" value="ECO:0007669"/>
    <property type="project" value="InterPro"/>
</dbReference>
<keyword evidence="3" id="KW-0689">Ribosomal protein</keyword>
<evidence type="ECO:0000313" key="8">
    <source>
        <dbReference type="EMBL" id="CAB0020785.1"/>
    </source>
</evidence>
<feature type="domain" description="Small ribosomal subunit protein mS23 conserved" evidence="7">
    <location>
        <begin position="2"/>
        <end position="75"/>
    </location>
</feature>
<comment type="similarity">
    <text evidence="2">Belongs to the mitochondrion-specific ribosomal protein mS23 family.</text>
</comment>
<dbReference type="AlphaFoldDB" id="A0A6H5HSR5"/>
<evidence type="ECO:0000256" key="6">
    <source>
        <dbReference type="ARBA" id="ARBA00035137"/>
    </source>
</evidence>
<sequence>MAHSRLERIGTIYTRITNLIRTGAMKLDERPLWYEVYQSFPPATPPRYDNPAPAGEIRKIFYPEDLIRAKVKDQSFFRHNSNTIINQFYRDAVKRNMLLRARVCPMQRCLPAEREELRVAEELKNDIKNKINYDKLTIAER</sequence>
<reference evidence="8 9" key="1">
    <citation type="submission" date="2020-02" db="EMBL/GenBank/DDBJ databases">
        <authorList>
            <person name="Ferguson B K."/>
        </authorList>
    </citation>
    <scope>NUCLEOTIDE SEQUENCE [LARGE SCALE GENOMIC DNA]</scope>
</reference>
<keyword evidence="5" id="KW-0687">Ribonucleoprotein</keyword>
<dbReference type="GO" id="GO:0005739">
    <property type="term" value="C:mitochondrion"/>
    <property type="evidence" value="ECO:0007669"/>
    <property type="project" value="InterPro"/>
</dbReference>
<evidence type="ECO:0000256" key="2">
    <source>
        <dbReference type="ARBA" id="ARBA00009864"/>
    </source>
</evidence>
<dbReference type="GO" id="GO:0005840">
    <property type="term" value="C:ribosome"/>
    <property type="evidence" value="ECO:0007669"/>
    <property type="project" value="InterPro"/>
</dbReference>
<evidence type="ECO:0000256" key="1">
    <source>
        <dbReference type="ARBA" id="ARBA00004173"/>
    </source>
</evidence>
<dbReference type="InterPro" id="IPR059242">
    <property type="entry name" value="mS23_dom"/>
</dbReference>
<accession>A0A6H5HSR5</accession>
<evidence type="ECO:0000256" key="3">
    <source>
        <dbReference type="ARBA" id="ARBA00022980"/>
    </source>
</evidence>
<evidence type="ECO:0000256" key="5">
    <source>
        <dbReference type="ARBA" id="ARBA00023274"/>
    </source>
</evidence>
<dbReference type="InterPro" id="IPR023611">
    <property type="entry name" value="mS23_dom_met"/>
</dbReference>
<protein>
    <recommendedName>
        <fullName evidence="6">Small ribosomal subunit protein mS23</fullName>
    </recommendedName>
</protein>
<dbReference type="InterPro" id="IPR019520">
    <property type="entry name" value="Ribosomal_mS23_met"/>
</dbReference>
<gene>
    <name evidence="8" type="ORF">NTEN_LOCUS24330</name>
</gene>
<evidence type="ECO:0000313" key="9">
    <source>
        <dbReference type="Proteomes" id="UP000479000"/>
    </source>
</evidence>
<dbReference type="CDD" id="cd23701">
    <property type="entry name" value="At1g26750"/>
    <property type="match status" value="1"/>
</dbReference>